<evidence type="ECO:0000256" key="2">
    <source>
        <dbReference type="ARBA" id="ARBA00004651"/>
    </source>
</evidence>
<comment type="function">
    <text evidence="14 19">Joins adenosylcobinamide-GDP and alpha-ribazole to generate adenosylcobalamin (Ado-cobalamin). Also synthesizes adenosylcobalamin 5'-phosphate from adenosylcobinamide-GDP and alpha-ribazole 5'-phosphate.</text>
</comment>
<dbReference type="GO" id="GO:0005886">
    <property type="term" value="C:plasma membrane"/>
    <property type="evidence" value="ECO:0007669"/>
    <property type="project" value="UniProtKB-SubCell"/>
</dbReference>
<keyword evidence="12 19" id="KW-1133">Transmembrane helix</keyword>
<dbReference type="Proteomes" id="UP000035760">
    <property type="component" value="Unassembled WGS sequence"/>
</dbReference>
<sequence>MIRAFILALQLLTRLPVPLTGLPPRPEELGLSVVFFPVVGLLLGALLAGLHTVLWLADPGVLAGLVLTAWVLLTGGLHLDGLADTADAWIGGQGQRERTLEIMKDPRSGPIAIVAVGLVLLNKFTALQVLLAGDARVILVLTPILARALMVLLLVTTPYIRPEGLGSPYARYLPRVSCGLLVLVIAVSTLVLLQWQGGVLLGILGLSFLAIRLALMHRLGGVTGDTLGAACELAETIILLTLVLVTDLELF</sequence>
<feature type="transmembrane region" description="Helical" evidence="19">
    <location>
        <begin position="199"/>
        <end position="215"/>
    </location>
</feature>
<dbReference type="STRING" id="1400863.BN873_350031"/>
<evidence type="ECO:0000256" key="11">
    <source>
        <dbReference type="ARBA" id="ARBA00022842"/>
    </source>
</evidence>
<reference evidence="20" key="1">
    <citation type="submission" date="2013-07" db="EMBL/GenBank/DDBJ databases">
        <authorList>
            <person name="McIlroy S."/>
        </authorList>
    </citation>
    <scope>NUCLEOTIDE SEQUENCE [LARGE SCALE GENOMIC DNA]</scope>
    <source>
        <strain evidence="20">Run_A_D11</strain>
    </source>
</reference>
<accession>W6MA75</accession>
<evidence type="ECO:0000313" key="21">
    <source>
        <dbReference type="Proteomes" id="UP000035760"/>
    </source>
</evidence>
<comment type="pathway">
    <text evidence="3 19">Cofactor biosynthesis; adenosylcobalamin biosynthesis; adenosylcobalamin from cob(II)yrinate a,c-diamide: step 7/7.</text>
</comment>
<evidence type="ECO:0000256" key="7">
    <source>
        <dbReference type="ARBA" id="ARBA00022475"/>
    </source>
</evidence>
<dbReference type="UniPathway" id="UPA00148">
    <property type="reaction ID" value="UER00238"/>
</dbReference>
<evidence type="ECO:0000256" key="13">
    <source>
        <dbReference type="ARBA" id="ARBA00023136"/>
    </source>
</evidence>
<evidence type="ECO:0000256" key="14">
    <source>
        <dbReference type="ARBA" id="ARBA00025228"/>
    </source>
</evidence>
<keyword evidence="13 19" id="KW-0472">Membrane</keyword>
<dbReference type="GO" id="GO:0009236">
    <property type="term" value="P:cobalamin biosynthetic process"/>
    <property type="evidence" value="ECO:0007669"/>
    <property type="project" value="UniProtKB-UniRule"/>
</dbReference>
<dbReference type="AlphaFoldDB" id="W6MA75"/>
<name>W6MA75_9GAMM</name>
<evidence type="ECO:0000256" key="8">
    <source>
        <dbReference type="ARBA" id="ARBA00022573"/>
    </source>
</evidence>
<feature type="transmembrane region" description="Helical" evidence="19">
    <location>
        <begin position="31"/>
        <end position="57"/>
    </location>
</feature>
<evidence type="ECO:0000256" key="6">
    <source>
        <dbReference type="ARBA" id="ARBA00015850"/>
    </source>
</evidence>
<comment type="similarity">
    <text evidence="4 19">Belongs to the CobS family.</text>
</comment>
<evidence type="ECO:0000256" key="10">
    <source>
        <dbReference type="ARBA" id="ARBA00022692"/>
    </source>
</evidence>
<keyword evidence="9 19" id="KW-0808">Transferase</keyword>
<evidence type="ECO:0000256" key="1">
    <source>
        <dbReference type="ARBA" id="ARBA00001946"/>
    </source>
</evidence>
<feature type="transmembrane region" description="Helical" evidence="19">
    <location>
        <begin position="111"/>
        <end position="131"/>
    </location>
</feature>
<dbReference type="EC" id="2.7.8.26" evidence="5 19"/>
<dbReference type="HAMAP" id="MF_00719">
    <property type="entry name" value="CobS"/>
    <property type="match status" value="1"/>
</dbReference>
<dbReference type="Pfam" id="PF02654">
    <property type="entry name" value="CobS"/>
    <property type="match status" value="1"/>
</dbReference>
<evidence type="ECO:0000313" key="20">
    <source>
        <dbReference type="EMBL" id="CDI02775.1"/>
    </source>
</evidence>
<evidence type="ECO:0000256" key="15">
    <source>
        <dbReference type="ARBA" id="ARBA00032605"/>
    </source>
</evidence>
<organism evidence="20 21">
    <name type="scientific">Candidatus Competibacter denitrificans Run_A_D11</name>
    <dbReference type="NCBI Taxonomy" id="1400863"/>
    <lineage>
        <taxon>Bacteria</taxon>
        <taxon>Pseudomonadati</taxon>
        <taxon>Pseudomonadota</taxon>
        <taxon>Gammaproteobacteria</taxon>
        <taxon>Candidatus Competibacteraceae</taxon>
        <taxon>Candidatus Competibacter</taxon>
    </lineage>
</organism>
<evidence type="ECO:0000256" key="12">
    <source>
        <dbReference type="ARBA" id="ARBA00022989"/>
    </source>
</evidence>
<comment type="catalytic activity">
    <reaction evidence="18 19">
        <text>alpha-ribazole 5'-phosphate + adenosylcob(III)inamide-GDP = adenosylcob(III)alamin 5'-phosphate + GMP + H(+)</text>
        <dbReference type="Rhea" id="RHEA:23560"/>
        <dbReference type="ChEBI" id="CHEBI:15378"/>
        <dbReference type="ChEBI" id="CHEBI:57918"/>
        <dbReference type="ChEBI" id="CHEBI:58115"/>
        <dbReference type="ChEBI" id="CHEBI:60487"/>
        <dbReference type="ChEBI" id="CHEBI:60493"/>
        <dbReference type="EC" id="2.7.8.26"/>
    </reaction>
</comment>
<dbReference type="EMBL" id="CBTJ020000042">
    <property type="protein sequence ID" value="CDI02775.1"/>
    <property type="molecule type" value="Genomic_DNA"/>
</dbReference>
<dbReference type="PANTHER" id="PTHR34148:SF1">
    <property type="entry name" value="ADENOSYLCOBINAMIDE-GDP RIBAZOLETRANSFERASE"/>
    <property type="match status" value="1"/>
</dbReference>
<keyword evidence="21" id="KW-1185">Reference proteome</keyword>
<evidence type="ECO:0000256" key="4">
    <source>
        <dbReference type="ARBA" id="ARBA00010561"/>
    </source>
</evidence>
<feature type="transmembrane region" description="Helical" evidence="19">
    <location>
        <begin position="172"/>
        <end position="193"/>
    </location>
</feature>
<keyword evidence="8 19" id="KW-0169">Cobalamin biosynthesis</keyword>
<dbReference type="NCBIfam" id="NF001278">
    <property type="entry name" value="PRK00235.1-5"/>
    <property type="match status" value="1"/>
</dbReference>
<evidence type="ECO:0000256" key="9">
    <source>
        <dbReference type="ARBA" id="ARBA00022679"/>
    </source>
</evidence>
<dbReference type="PANTHER" id="PTHR34148">
    <property type="entry name" value="ADENOSYLCOBINAMIDE-GDP RIBAZOLETRANSFERASE"/>
    <property type="match status" value="1"/>
</dbReference>
<reference evidence="20" key="2">
    <citation type="submission" date="2014-03" db="EMBL/GenBank/DDBJ databases">
        <title>Candidatus Competibacter-lineage genomes retrieved from metagenomes reveal functional metabolic diversity.</title>
        <authorList>
            <person name="McIlroy S.J."/>
            <person name="Albertsen M."/>
            <person name="Andresen E.K."/>
            <person name="Saunders A.M."/>
            <person name="Kristiansen R."/>
            <person name="Stokholm-Bjerregaard M."/>
            <person name="Nielsen K.L."/>
            <person name="Nielsen P.H."/>
        </authorList>
    </citation>
    <scope>NUCLEOTIDE SEQUENCE</scope>
    <source>
        <strain evidence="20">Run_A_D11</strain>
    </source>
</reference>
<proteinExistence type="inferred from homology"/>
<comment type="subcellular location">
    <subcellularLocation>
        <location evidence="2 19">Cell membrane</location>
        <topology evidence="2 19">Multi-pass membrane protein</topology>
    </subcellularLocation>
</comment>
<dbReference type="InterPro" id="IPR003805">
    <property type="entry name" value="CobS"/>
</dbReference>
<feature type="transmembrane region" description="Helical" evidence="19">
    <location>
        <begin position="227"/>
        <end position="245"/>
    </location>
</feature>
<comment type="cofactor">
    <cofactor evidence="1 19">
        <name>Mg(2+)</name>
        <dbReference type="ChEBI" id="CHEBI:18420"/>
    </cofactor>
</comment>
<dbReference type="GO" id="GO:0051073">
    <property type="term" value="F:adenosylcobinamide-GDP ribazoletransferase activity"/>
    <property type="evidence" value="ECO:0007669"/>
    <property type="project" value="UniProtKB-UniRule"/>
</dbReference>
<evidence type="ECO:0000256" key="19">
    <source>
        <dbReference type="HAMAP-Rule" id="MF_00719"/>
    </source>
</evidence>
<feature type="transmembrane region" description="Helical" evidence="19">
    <location>
        <begin position="137"/>
        <end position="160"/>
    </location>
</feature>
<protein>
    <recommendedName>
        <fullName evidence="6 19">Adenosylcobinamide-GDP ribazoletransferase</fullName>
        <ecNumber evidence="5 19">2.7.8.26</ecNumber>
    </recommendedName>
    <alternativeName>
        <fullName evidence="16 19">Cobalamin synthase</fullName>
    </alternativeName>
    <alternativeName>
        <fullName evidence="15 19">Cobalamin-5'-phosphate synthase</fullName>
    </alternativeName>
</protein>
<keyword evidence="7 19" id="KW-1003">Cell membrane</keyword>
<evidence type="ECO:0000256" key="17">
    <source>
        <dbReference type="ARBA" id="ARBA00048623"/>
    </source>
</evidence>
<dbReference type="NCBIfam" id="TIGR00317">
    <property type="entry name" value="cobS"/>
    <property type="match status" value="1"/>
</dbReference>
<evidence type="ECO:0000256" key="18">
    <source>
        <dbReference type="ARBA" id="ARBA00049504"/>
    </source>
</evidence>
<keyword evidence="11 19" id="KW-0460">Magnesium</keyword>
<gene>
    <name evidence="19 20" type="primary">cobS</name>
    <name evidence="20" type="ORF">BN873_350031</name>
</gene>
<evidence type="ECO:0000256" key="5">
    <source>
        <dbReference type="ARBA" id="ARBA00013200"/>
    </source>
</evidence>
<evidence type="ECO:0000256" key="3">
    <source>
        <dbReference type="ARBA" id="ARBA00004663"/>
    </source>
</evidence>
<keyword evidence="10 19" id="KW-0812">Transmembrane</keyword>
<evidence type="ECO:0000256" key="16">
    <source>
        <dbReference type="ARBA" id="ARBA00032853"/>
    </source>
</evidence>
<dbReference type="GO" id="GO:0008818">
    <property type="term" value="F:cobalamin 5'-phosphate synthase activity"/>
    <property type="evidence" value="ECO:0007669"/>
    <property type="project" value="UniProtKB-UniRule"/>
</dbReference>
<comment type="caution">
    <text evidence="20">The sequence shown here is derived from an EMBL/GenBank/DDBJ whole genome shotgun (WGS) entry which is preliminary data.</text>
</comment>
<comment type="catalytic activity">
    <reaction evidence="17 19">
        <text>alpha-ribazole + adenosylcob(III)inamide-GDP = adenosylcob(III)alamin + GMP + H(+)</text>
        <dbReference type="Rhea" id="RHEA:16049"/>
        <dbReference type="ChEBI" id="CHEBI:10329"/>
        <dbReference type="ChEBI" id="CHEBI:15378"/>
        <dbReference type="ChEBI" id="CHEBI:18408"/>
        <dbReference type="ChEBI" id="CHEBI:58115"/>
        <dbReference type="ChEBI" id="CHEBI:60487"/>
        <dbReference type="EC" id="2.7.8.26"/>
    </reaction>
</comment>